<dbReference type="Proteomes" id="UP000275846">
    <property type="component" value="Unassembled WGS sequence"/>
</dbReference>
<name>A0A3P7CN94_SCHSO</name>
<dbReference type="EMBL" id="UYSU01037325">
    <property type="protein sequence ID" value="VDL98890.1"/>
    <property type="molecule type" value="Genomic_DNA"/>
</dbReference>
<evidence type="ECO:0000313" key="2">
    <source>
        <dbReference type="Proteomes" id="UP000275846"/>
    </source>
</evidence>
<dbReference type="AlphaFoldDB" id="A0A3P7CN94"/>
<dbReference type="OrthoDB" id="422540at2759"/>
<sequence length="59" mass="6539">MAANSMVEQFHHQLKACQSAADDLENWTAYLPLIRLGICSARRSNLDCSTVELEFGAIV</sequence>
<evidence type="ECO:0000313" key="1">
    <source>
        <dbReference type="EMBL" id="VDL98890.1"/>
    </source>
</evidence>
<protein>
    <recommendedName>
        <fullName evidence="3">Transposase</fullName>
    </recommendedName>
</protein>
<evidence type="ECO:0008006" key="3">
    <source>
        <dbReference type="Google" id="ProtNLM"/>
    </source>
</evidence>
<reference evidence="1 2" key="1">
    <citation type="submission" date="2018-11" db="EMBL/GenBank/DDBJ databases">
        <authorList>
            <consortium name="Pathogen Informatics"/>
        </authorList>
    </citation>
    <scope>NUCLEOTIDE SEQUENCE [LARGE SCALE GENOMIC DNA]</scope>
    <source>
        <strain evidence="1 2">NST_G2</strain>
    </source>
</reference>
<keyword evidence="2" id="KW-1185">Reference proteome</keyword>
<organism evidence="1 2">
    <name type="scientific">Schistocephalus solidus</name>
    <name type="common">Tapeworm</name>
    <dbReference type="NCBI Taxonomy" id="70667"/>
    <lineage>
        <taxon>Eukaryota</taxon>
        <taxon>Metazoa</taxon>
        <taxon>Spiralia</taxon>
        <taxon>Lophotrochozoa</taxon>
        <taxon>Platyhelminthes</taxon>
        <taxon>Cestoda</taxon>
        <taxon>Eucestoda</taxon>
        <taxon>Diphyllobothriidea</taxon>
        <taxon>Diphyllobothriidae</taxon>
        <taxon>Schistocephalus</taxon>
    </lineage>
</organism>
<gene>
    <name evidence="1" type="ORF">SSLN_LOCUS12505</name>
</gene>
<proteinExistence type="predicted"/>
<accession>A0A3P7CN94</accession>